<evidence type="ECO:0000313" key="2">
    <source>
        <dbReference type="Proteomes" id="UP001060215"/>
    </source>
</evidence>
<dbReference type="EMBL" id="CM045765">
    <property type="protein sequence ID" value="KAI8000136.1"/>
    <property type="molecule type" value="Genomic_DNA"/>
</dbReference>
<gene>
    <name evidence="1" type="ORF">LOK49_LG09G01238</name>
</gene>
<reference evidence="1 2" key="1">
    <citation type="journal article" date="2022" name="Plant J.">
        <title>Chromosome-level genome of Camellia lanceoleosa provides a valuable resource for understanding genome evolution and self-incompatibility.</title>
        <authorList>
            <person name="Gong W."/>
            <person name="Xiao S."/>
            <person name="Wang L."/>
            <person name="Liao Z."/>
            <person name="Chang Y."/>
            <person name="Mo W."/>
            <person name="Hu G."/>
            <person name="Li W."/>
            <person name="Zhao G."/>
            <person name="Zhu H."/>
            <person name="Hu X."/>
            <person name="Ji K."/>
            <person name="Xiang X."/>
            <person name="Song Q."/>
            <person name="Yuan D."/>
            <person name="Jin S."/>
            <person name="Zhang L."/>
        </authorList>
    </citation>
    <scope>NUCLEOTIDE SEQUENCE [LARGE SCALE GENOMIC DNA]</scope>
    <source>
        <strain evidence="1">SQ_2022a</strain>
    </source>
</reference>
<proteinExistence type="predicted"/>
<comment type="caution">
    <text evidence="1">The sequence shown here is derived from an EMBL/GenBank/DDBJ whole genome shotgun (WGS) entry which is preliminary data.</text>
</comment>
<name>A0ACC0GG46_9ERIC</name>
<organism evidence="1 2">
    <name type="scientific">Camellia lanceoleosa</name>
    <dbReference type="NCBI Taxonomy" id="1840588"/>
    <lineage>
        <taxon>Eukaryota</taxon>
        <taxon>Viridiplantae</taxon>
        <taxon>Streptophyta</taxon>
        <taxon>Embryophyta</taxon>
        <taxon>Tracheophyta</taxon>
        <taxon>Spermatophyta</taxon>
        <taxon>Magnoliopsida</taxon>
        <taxon>eudicotyledons</taxon>
        <taxon>Gunneridae</taxon>
        <taxon>Pentapetalae</taxon>
        <taxon>asterids</taxon>
        <taxon>Ericales</taxon>
        <taxon>Theaceae</taxon>
        <taxon>Camellia</taxon>
    </lineage>
</organism>
<protein>
    <submittedName>
        <fullName evidence="1">ABC transporter C family member 1</fullName>
    </submittedName>
</protein>
<dbReference type="Proteomes" id="UP001060215">
    <property type="component" value="Chromosome 8"/>
</dbReference>
<sequence length="295" mass="33539">MGFEPLVWYCQPVANGVWAKVVENAFGAYTPCATDTLVVSISNLVLMGLCLYRIWLTKKDFTVQRFRLRSNYYNYMLVLLAAYCTAEPLFRLVMGISALNLDGQTGGLAPFEMVSLIIEAFAWCSMVVMLGVETKVYISKFRWYIGFGVIYALVGDIVMLSLILPVKEFYSRARVGRIEPNNSRLGSGTDKICSQYKFKVAFYPCRSVLFWYIGEVFVQVLFGVLFLVYFPSMDPYPGYTPIRTESVDDTEYEELPGGEQICPEKNANIFSSTYFVDLHVLIRNASYSRILILTL</sequence>
<keyword evidence="2" id="KW-1185">Reference proteome</keyword>
<evidence type="ECO:0000313" key="1">
    <source>
        <dbReference type="EMBL" id="KAI8000136.1"/>
    </source>
</evidence>
<accession>A0ACC0GG46</accession>